<keyword evidence="1" id="KW-0472">Membrane</keyword>
<keyword evidence="1" id="KW-1133">Transmembrane helix</keyword>
<dbReference type="EMBL" id="JACOOS010000014">
    <property type="protein sequence ID" value="MBC5678300.1"/>
    <property type="molecule type" value="Genomic_DNA"/>
</dbReference>
<comment type="caution">
    <text evidence="2">The sequence shown here is derived from an EMBL/GenBank/DDBJ whole genome shotgun (WGS) entry which is preliminary data.</text>
</comment>
<feature type="transmembrane region" description="Helical" evidence="1">
    <location>
        <begin position="36"/>
        <end position="58"/>
    </location>
</feature>
<accession>A0ABR7FSW2</accession>
<dbReference type="RefSeq" id="WP_081723922.1">
    <property type="nucleotide sequence ID" value="NZ_JACOOS010000014.1"/>
</dbReference>
<feature type="transmembrane region" description="Helical" evidence="1">
    <location>
        <begin position="7"/>
        <end position="24"/>
    </location>
</feature>
<evidence type="ECO:0000313" key="3">
    <source>
        <dbReference type="Proteomes" id="UP000635828"/>
    </source>
</evidence>
<keyword evidence="3" id="KW-1185">Reference proteome</keyword>
<dbReference type="NCBIfam" id="NF037932">
    <property type="entry name" value="ocin_sys_WGxF"/>
    <property type="match status" value="1"/>
</dbReference>
<evidence type="ECO:0000256" key="1">
    <source>
        <dbReference type="SAM" id="Phobius"/>
    </source>
</evidence>
<gene>
    <name evidence="2" type="ORF">H8S22_12015</name>
</gene>
<proteinExistence type="predicted"/>
<protein>
    <submittedName>
        <fullName evidence="2">Bacteriocin-like WGxF protein</fullName>
    </submittedName>
</protein>
<sequence length="68" mass="8150">MKKVTLSFINCILILLTVGIHKVIYRSFNLSYDSLFIYWGSFILIFFFLNLIVNYIAFMKTTESYRKH</sequence>
<organism evidence="2 3">
    <name type="scientific">Anaerostipes hominis</name>
    <name type="common">ex Liu et al. 2021</name>
    <dbReference type="NCBI Taxonomy" id="2763018"/>
    <lineage>
        <taxon>Bacteria</taxon>
        <taxon>Bacillati</taxon>
        <taxon>Bacillota</taxon>
        <taxon>Clostridia</taxon>
        <taxon>Lachnospirales</taxon>
        <taxon>Lachnospiraceae</taxon>
        <taxon>Anaerostipes</taxon>
    </lineage>
</organism>
<evidence type="ECO:0000313" key="2">
    <source>
        <dbReference type="EMBL" id="MBC5678300.1"/>
    </source>
</evidence>
<dbReference type="Proteomes" id="UP000635828">
    <property type="component" value="Unassembled WGS sequence"/>
</dbReference>
<keyword evidence="1" id="KW-0812">Transmembrane</keyword>
<name>A0ABR7FSW2_9FIRM</name>
<reference evidence="2 3" key="1">
    <citation type="submission" date="2020-08" db="EMBL/GenBank/DDBJ databases">
        <title>Genome public.</title>
        <authorList>
            <person name="Liu C."/>
            <person name="Sun Q."/>
        </authorList>
    </citation>
    <scope>NUCLEOTIDE SEQUENCE [LARGE SCALE GENOMIC DNA]</scope>
    <source>
        <strain evidence="2 3">NSJ-7</strain>
    </source>
</reference>